<sequence>MISHLGAAFRRLFTTRRSKFAVAVLIVLMAAIPVTEMLVLRLFSTLVVDGVNKYENLADAAGPVAVFLVALGLARGAHHVVRFARVRVFRNAFEAGQRQKTPSQESWEWAMAFELSGVLISLVQALAFGVLFLMLDWVTGATNAVATVAVLIFVSYLFRHQLDAQRGYVATGTRPGSVPIATRLGDRIRAAELGSVVASMAMVLVLTVMLLRTIVGAVSTADAIVMFLALRLVAGQLGSLSAAVMRFARASARRGEP</sequence>
<feature type="transmembrane region" description="Helical" evidence="1">
    <location>
        <begin position="193"/>
        <end position="211"/>
    </location>
</feature>
<dbReference type="EMBL" id="FNTX01000002">
    <property type="protein sequence ID" value="SEE98174.1"/>
    <property type="molecule type" value="Genomic_DNA"/>
</dbReference>
<accession>A0A1H5N9H8</accession>
<keyword evidence="1" id="KW-0812">Transmembrane</keyword>
<feature type="transmembrane region" description="Helical" evidence="1">
    <location>
        <begin position="60"/>
        <end position="81"/>
    </location>
</feature>
<dbReference type="STRING" id="648782.SAMN04488554_4090"/>
<dbReference type="Proteomes" id="UP000199220">
    <property type="component" value="Unassembled WGS sequence"/>
</dbReference>
<gene>
    <name evidence="2" type="ORF">SAMN04488554_4090</name>
</gene>
<protein>
    <submittedName>
        <fullName evidence="2">Uncharacterized protein</fullName>
    </submittedName>
</protein>
<evidence type="ECO:0000313" key="3">
    <source>
        <dbReference type="Proteomes" id="UP000199220"/>
    </source>
</evidence>
<feature type="transmembrane region" description="Helical" evidence="1">
    <location>
        <begin position="223"/>
        <end position="244"/>
    </location>
</feature>
<evidence type="ECO:0000256" key="1">
    <source>
        <dbReference type="SAM" id="Phobius"/>
    </source>
</evidence>
<evidence type="ECO:0000313" key="2">
    <source>
        <dbReference type="EMBL" id="SEE98174.1"/>
    </source>
</evidence>
<proteinExistence type="predicted"/>
<feature type="transmembrane region" description="Helical" evidence="1">
    <location>
        <begin position="20"/>
        <end position="40"/>
    </location>
</feature>
<keyword evidence="1" id="KW-1133">Transmembrane helix</keyword>
<keyword evidence="1" id="KW-0472">Membrane</keyword>
<feature type="transmembrane region" description="Helical" evidence="1">
    <location>
        <begin position="141"/>
        <end position="158"/>
    </location>
</feature>
<organism evidence="2 3">
    <name type="scientific">Ruania alba</name>
    <dbReference type="NCBI Taxonomy" id="648782"/>
    <lineage>
        <taxon>Bacteria</taxon>
        <taxon>Bacillati</taxon>
        <taxon>Actinomycetota</taxon>
        <taxon>Actinomycetes</taxon>
        <taxon>Micrococcales</taxon>
        <taxon>Ruaniaceae</taxon>
        <taxon>Ruania</taxon>
    </lineage>
</organism>
<reference evidence="3" key="1">
    <citation type="submission" date="2016-10" db="EMBL/GenBank/DDBJ databases">
        <authorList>
            <person name="Varghese N."/>
            <person name="Submissions S."/>
        </authorList>
    </citation>
    <scope>NUCLEOTIDE SEQUENCE [LARGE SCALE GENOMIC DNA]</scope>
    <source>
        <strain evidence="3">DSM 21368</strain>
    </source>
</reference>
<keyword evidence="3" id="KW-1185">Reference proteome</keyword>
<name>A0A1H5N9H8_9MICO</name>
<feature type="transmembrane region" description="Helical" evidence="1">
    <location>
        <begin position="109"/>
        <end position="135"/>
    </location>
</feature>
<dbReference type="AlphaFoldDB" id="A0A1H5N9H8"/>